<name>A0ABV5C3P5_9BACL</name>
<dbReference type="Pfam" id="PF00903">
    <property type="entry name" value="Glyoxalase"/>
    <property type="match status" value="1"/>
</dbReference>
<organism evidence="2 3">
    <name type="scientific">Paenibacillus medicaginis</name>
    <dbReference type="NCBI Taxonomy" id="1470560"/>
    <lineage>
        <taxon>Bacteria</taxon>
        <taxon>Bacillati</taxon>
        <taxon>Bacillota</taxon>
        <taxon>Bacilli</taxon>
        <taxon>Bacillales</taxon>
        <taxon>Paenibacillaceae</taxon>
        <taxon>Paenibacillus</taxon>
    </lineage>
</organism>
<dbReference type="RefSeq" id="WP_375521236.1">
    <property type="nucleotide sequence ID" value="NZ_JBHIRY010000017.1"/>
</dbReference>
<dbReference type="Gene3D" id="3.30.720.110">
    <property type="match status" value="1"/>
</dbReference>
<protein>
    <submittedName>
        <fullName evidence="2">VOC family protein</fullName>
    </submittedName>
</protein>
<evidence type="ECO:0000313" key="2">
    <source>
        <dbReference type="EMBL" id="MFB5762120.1"/>
    </source>
</evidence>
<dbReference type="PROSITE" id="PS51819">
    <property type="entry name" value="VOC"/>
    <property type="match status" value="1"/>
</dbReference>
<dbReference type="PANTHER" id="PTHR34109">
    <property type="entry name" value="BNAUNNG04460D PROTEIN-RELATED"/>
    <property type="match status" value="1"/>
</dbReference>
<reference evidence="2 3" key="1">
    <citation type="submission" date="2024-09" db="EMBL/GenBank/DDBJ databases">
        <title>Paenibacillus zeirhizospherea sp. nov., isolated from surface of the maize (Zea mays) roots in a horticulture field, Hungary.</title>
        <authorList>
            <person name="Marton D."/>
            <person name="Farkas M."/>
            <person name="Bedics A."/>
            <person name="Toth E."/>
            <person name="Tancsics A."/>
            <person name="Boka K."/>
            <person name="Marati G."/>
            <person name="Kriszt B."/>
            <person name="Cserhati M."/>
        </authorList>
    </citation>
    <scope>NUCLEOTIDE SEQUENCE [LARGE SCALE GENOMIC DNA]</scope>
    <source>
        <strain evidence="2 3">JCM 18446</strain>
    </source>
</reference>
<keyword evidence="3" id="KW-1185">Reference proteome</keyword>
<dbReference type="InterPro" id="IPR029068">
    <property type="entry name" value="Glyas_Bleomycin-R_OHBP_Dase"/>
</dbReference>
<proteinExistence type="predicted"/>
<dbReference type="InterPro" id="IPR037523">
    <property type="entry name" value="VOC_core"/>
</dbReference>
<accession>A0ABV5C3P5</accession>
<dbReference type="SUPFAM" id="SSF54593">
    <property type="entry name" value="Glyoxalase/Bleomycin resistance protein/Dihydroxybiphenyl dioxygenase"/>
    <property type="match status" value="1"/>
</dbReference>
<dbReference type="Gene3D" id="3.30.720.120">
    <property type="match status" value="1"/>
</dbReference>
<dbReference type="Proteomes" id="UP001580430">
    <property type="component" value="Unassembled WGS sequence"/>
</dbReference>
<feature type="domain" description="VOC" evidence="1">
    <location>
        <begin position="22"/>
        <end position="150"/>
    </location>
</feature>
<gene>
    <name evidence="2" type="ORF">ACE5LO_17175</name>
</gene>
<dbReference type="InterPro" id="IPR004360">
    <property type="entry name" value="Glyas_Fos-R_dOase_dom"/>
</dbReference>
<dbReference type="PANTHER" id="PTHR34109:SF1">
    <property type="entry name" value="VOC DOMAIN-CONTAINING PROTEIN"/>
    <property type="match status" value="1"/>
</dbReference>
<dbReference type="EMBL" id="JBHIRY010000017">
    <property type="protein sequence ID" value="MFB5762120.1"/>
    <property type="molecule type" value="Genomic_DNA"/>
</dbReference>
<comment type="caution">
    <text evidence="2">The sequence shown here is derived from an EMBL/GenBank/DDBJ whole genome shotgun (WGS) entry which is preliminary data.</text>
</comment>
<evidence type="ECO:0000259" key="1">
    <source>
        <dbReference type="PROSITE" id="PS51819"/>
    </source>
</evidence>
<evidence type="ECO:0000313" key="3">
    <source>
        <dbReference type="Proteomes" id="UP001580430"/>
    </source>
</evidence>
<sequence length="170" mass="18445">MTNYNNHAGVSGGYTQNGTPNGYTAITPFIVVNNPAEAITFYETVFGTKMKSATEMDDNGNKIIVHADIDFGNGFLQLGAANPAYRLVLPPGDGNACYSLGIYVPDVDQTFALAIANGATVREPVANFVSGDRYCSILDPFGIRWSIMTRIEDISGEESYRRVAEWSKSL</sequence>